<comment type="caution">
    <text evidence="2">The sequence shown here is derived from an EMBL/GenBank/DDBJ whole genome shotgun (WGS) entry which is preliminary data.</text>
</comment>
<evidence type="ECO:0000256" key="1">
    <source>
        <dbReference type="SAM" id="MobiDB-lite"/>
    </source>
</evidence>
<dbReference type="SUPFAM" id="SSF46689">
    <property type="entry name" value="Homeodomain-like"/>
    <property type="match status" value="1"/>
</dbReference>
<dbReference type="PANTHER" id="PTHR46872">
    <property type="entry name" value="DNA BINDING PROTEIN"/>
    <property type="match status" value="1"/>
</dbReference>
<feature type="region of interest" description="Disordered" evidence="1">
    <location>
        <begin position="366"/>
        <end position="419"/>
    </location>
</feature>
<dbReference type="PANTHER" id="PTHR46872:SF10">
    <property type="entry name" value="MYB-LIKE DOMAIN-CONTAINING PROTEIN"/>
    <property type="match status" value="1"/>
</dbReference>
<dbReference type="InterPro" id="IPR009057">
    <property type="entry name" value="Homeodomain-like_sf"/>
</dbReference>
<protein>
    <recommendedName>
        <fullName evidence="4">Myb-like domain-containing protein</fullName>
    </recommendedName>
</protein>
<dbReference type="EMBL" id="JAXQNO010000003">
    <property type="protein sequence ID" value="KAK4801084.1"/>
    <property type="molecule type" value="Genomic_DNA"/>
</dbReference>
<dbReference type="InterPro" id="IPR001005">
    <property type="entry name" value="SANT/Myb"/>
</dbReference>
<dbReference type="Proteomes" id="UP001346149">
    <property type="component" value="Unassembled WGS sequence"/>
</dbReference>
<dbReference type="AlphaFoldDB" id="A0AAN7M8Y5"/>
<gene>
    <name evidence="2" type="ORF">SAY86_021571</name>
</gene>
<name>A0AAN7M8Y5_TRANT</name>
<evidence type="ECO:0000313" key="3">
    <source>
        <dbReference type="Proteomes" id="UP001346149"/>
    </source>
</evidence>
<proteinExistence type="predicted"/>
<feature type="region of interest" description="Disordered" evidence="1">
    <location>
        <begin position="300"/>
        <end position="325"/>
    </location>
</feature>
<feature type="region of interest" description="Disordered" evidence="1">
    <location>
        <begin position="1"/>
        <end position="21"/>
    </location>
</feature>
<sequence length="490" mass="56241">MVQKRPFEDEEHYELSSKLPKQLKHADQLPLFSEIRTTEDGSHVVDETGEDEVKDKDEALEKFTANNLVSSPLEYKEETDYSEGDHQPDKSFHPPFFPEYFYQDHGVRTLAGHKDIYSLHFQHPPLKPVHIGSDYQADIPSWDPHEAKKKSSYICSTSKVVPDYENKGLSVSSVVAMPDTESFQDEVGAGRSECSCYDKDSIRCVRQHIVEAREKLRRNIGSGEFEDFGFLDMGEQVADKWTAEEEVLFLEIVFYNPPSIGRDFWNILSSTFPSRTKREIVSYYFNVFMIRRRAEQNRFDPLNADSDNDEWRLSDEDTDDSVVESPERCIGMNDSLENDVDEYDEDAENDSYNNQGRLAFEMADKDHVNEQDGHTTSKFEEKNYDDRMDRDHQEARDDSCTSFDNGLAPASSGTHLKVDNSDRWPSGCNMLSNSSSGHEYGLEPCDAKLWDVGYVSRPKGEVDFLPTCMIEEVFGDKSWNYKMDGKDSSV</sequence>
<dbReference type="CDD" id="cd00167">
    <property type="entry name" value="SANT"/>
    <property type="match status" value="1"/>
</dbReference>
<accession>A0AAN7M8Y5</accession>
<keyword evidence="3" id="KW-1185">Reference proteome</keyword>
<reference evidence="2 3" key="1">
    <citation type="journal article" date="2023" name="Hortic Res">
        <title>Pangenome of water caltrop reveals structural variations and asymmetric subgenome divergence after allopolyploidization.</title>
        <authorList>
            <person name="Zhang X."/>
            <person name="Chen Y."/>
            <person name="Wang L."/>
            <person name="Yuan Y."/>
            <person name="Fang M."/>
            <person name="Shi L."/>
            <person name="Lu R."/>
            <person name="Comes H.P."/>
            <person name="Ma Y."/>
            <person name="Chen Y."/>
            <person name="Huang G."/>
            <person name="Zhou Y."/>
            <person name="Zheng Z."/>
            <person name="Qiu Y."/>
        </authorList>
    </citation>
    <scope>NUCLEOTIDE SEQUENCE [LARGE SCALE GENOMIC DNA]</scope>
    <source>
        <strain evidence="2">F231</strain>
    </source>
</reference>
<organism evidence="2 3">
    <name type="scientific">Trapa natans</name>
    <name type="common">Water chestnut</name>
    <dbReference type="NCBI Taxonomy" id="22666"/>
    <lineage>
        <taxon>Eukaryota</taxon>
        <taxon>Viridiplantae</taxon>
        <taxon>Streptophyta</taxon>
        <taxon>Embryophyta</taxon>
        <taxon>Tracheophyta</taxon>
        <taxon>Spermatophyta</taxon>
        <taxon>Magnoliopsida</taxon>
        <taxon>eudicotyledons</taxon>
        <taxon>Gunneridae</taxon>
        <taxon>Pentapetalae</taxon>
        <taxon>rosids</taxon>
        <taxon>malvids</taxon>
        <taxon>Myrtales</taxon>
        <taxon>Lythraceae</taxon>
        <taxon>Trapa</taxon>
    </lineage>
</organism>
<feature type="compositionally biased region" description="Basic and acidic residues" evidence="1">
    <location>
        <begin position="366"/>
        <end position="399"/>
    </location>
</feature>
<evidence type="ECO:0000313" key="2">
    <source>
        <dbReference type="EMBL" id="KAK4801084.1"/>
    </source>
</evidence>
<evidence type="ECO:0008006" key="4">
    <source>
        <dbReference type="Google" id="ProtNLM"/>
    </source>
</evidence>